<keyword evidence="3" id="KW-0687">Ribonucleoprotein</keyword>
<dbReference type="GO" id="GO:0006412">
    <property type="term" value="P:translation"/>
    <property type="evidence" value="ECO:0007669"/>
    <property type="project" value="InterPro"/>
</dbReference>
<keyword evidence="5" id="KW-1185">Reference proteome</keyword>
<dbReference type="GO" id="GO:0005840">
    <property type="term" value="C:ribosome"/>
    <property type="evidence" value="ECO:0007669"/>
    <property type="project" value="UniProtKB-KW"/>
</dbReference>
<dbReference type="SUPFAM" id="SSF143800">
    <property type="entry name" value="L28p-like"/>
    <property type="match status" value="1"/>
</dbReference>
<evidence type="ECO:0000256" key="1">
    <source>
        <dbReference type="ARBA" id="ARBA00011838"/>
    </source>
</evidence>
<accession>A0A090S856</accession>
<name>A0A090S856_9VIBR</name>
<dbReference type="Gene3D" id="4.10.80.400">
    <property type="match status" value="1"/>
</dbReference>
<sequence>MKPNIHPEYRKVVFHDTTVDEYFIVGSTLQTDRTIEWKDGKTYHT</sequence>
<evidence type="ECO:0000313" key="5">
    <source>
        <dbReference type="Proteomes" id="UP000029228"/>
    </source>
</evidence>
<evidence type="ECO:0000313" key="4">
    <source>
        <dbReference type="EMBL" id="GAL22694.1"/>
    </source>
</evidence>
<reference evidence="4 5" key="2">
    <citation type="submission" date="2014-09" db="EMBL/GenBank/DDBJ databases">
        <authorList>
            <consortium name="NBRP consortium"/>
            <person name="Sawabe T."/>
            <person name="Meirelles P."/>
            <person name="Nakanishi M."/>
            <person name="Sayaka M."/>
            <person name="Hattori M."/>
            <person name="Ohkuma M."/>
        </authorList>
    </citation>
    <scope>NUCLEOTIDE SEQUENCE [LARGE SCALE GENOMIC DNA]</scope>
    <source>
        <strain evidence="5">JCM19235</strain>
    </source>
</reference>
<protein>
    <submittedName>
        <fullName evidence="4">LSU ribosomal protein L31p</fullName>
    </submittedName>
</protein>
<evidence type="ECO:0000256" key="3">
    <source>
        <dbReference type="ARBA" id="ARBA00023274"/>
    </source>
</evidence>
<dbReference type="GO" id="GO:0003735">
    <property type="term" value="F:structural constituent of ribosome"/>
    <property type="evidence" value="ECO:0007669"/>
    <property type="project" value="InterPro"/>
</dbReference>
<dbReference type="EMBL" id="BBMR01000015">
    <property type="protein sequence ID" value="GAL22694.1"/>
    <property type="molecule type" value="Genomic_DNA"/>
</dbReference>
<proteinExistence type="predicted"/>
<dbReference type="GO" id="GO:1990904">
    <property type="term" value="C:ribonucleoprotein complex"/>
    <property type="evidence" value="ECO:0007669"/>
    <property type="project" value="UniProtKB-KW"/>
</dbReference>
<evidence type="ECO:0000256" key="2">
    <source>
        <dbReference type="ARBA" id="ARBA00022980"/>
    </source>
</evidence>
<dbReference type="InterPro" id="IPR034704">
    <property type="entry name" value="Ribosomal_bL28/bL31-like_sf"/>
</dbReference>
<organism evidence="4 5">
    <name type="scientific">Vibrio maritimus</name>
    <dbReference type="NCBI Taxonomy" id="990268"/>
    <lineage>
        <taxon>Bacteria</taxon>
        <taxon>Pseudomonadati</taxon>
        <taxon>Pseudomonadota</taxon>
        <taxon>Gammaproteobacteria</taxon>
        <taxon>Vibrionales</taxon>
        <taxon>Vibrionaceae</taxon>
        <taxon>Vibrio</taxon>
    </lineage>
</organism>
<gene>
    <name evidence="4" type="ORF">JCM19235_4652</name>
</gene>
<comment type="caution">
    <text evidence="4">The sequence shown here is derived from an EMBL/GenBank/DDBJ whole genome shotgun (WGS) entry which is preliminary data.</text>
</comment>
<dbReference type="STRING" id="990268.JCM19235_4652"/>
<dbReference type="Pfam" id="PF01197">
    <property type="entry name" value="Ribosomal_L31"/>
    <property type="match status" value="1"/>
</dbReference>
<keyword evidence="2 4" id="KW-0689">Ribosomal protein</keyword>
<dbReference type="AlphaFoldDB" id="A0A090S856"/>
<dbReference type="Proteomes" id="UP000029228">
    <property type="component" value="Unassembled WGS sequence"/>
</dbReference>
<comment type="subunit">
    <text evidence="1">Part of the 50S ribosomal subunit.</text>
</comment>
<reference evidence="4 5" key="1">
    <citation type="submission" date="2014-09" db="EMBL/GenBank/DDBJ databases">
        <title>Vibrio maritimus JCM 19235. (C45) whole genome shotgun sequence.</title>
        <authorList>
            <person name="Sawabe T."/>
            <person name="Meirelles P."/>
            <person name="Nakanishi M."/>
            <person name="Sayaka M."/>
            <person name="Hattori M."/>
            <person name="Ohkuma M."/>
        </authorList>
    </citation>
    <scope>NUCLEOTIDE SEQUENCE [LARGE SCALE GENOMIC DNA]</scope>
    <source>
        <strain evidence="5">JCM19235</strain>
    </source>
</reference>
<dbReference type="InterPro" id="IPR002150">
    <property type="entry name" value="Ribosomal_bL31"/>
</dbReference>